<reference evidence="9" key="1">
    <citation type="journal article" date="2010" name="Nat. Biotechnol.">
        <title>Draft genome sequence of the oilseed species Ricinus communis.</title>
        <authorList>
            <person name="Chan A.P."/>
            <person name="Crabtree J."/>
            <person name="Zhao Q."/>
            <person name="Lorenzi H."/>
            <person name="Orvis J."/>
            <person name="Puiu D."/>
            <person name="Melake-Berhan A."/>
            <person name="Jones K.M."/>
            <person name="Redman J."/>
            <person name="Chen G."/>
            <person name="Cahoon E.B."/>
            <person name="Gedil M."/>
            <person name="Stanke M."/>
            <person name="Haas B.J."/>
            <person name="Wortman J.R."/>
            <person name="Fraser-Liggett C.M."/>
            <person name="Ravel J."/>
            <person name="Rabinowicz P.D."/>
        </authorList>
    </citation>
    <scope>NUCLEOTIDE SEQUENCE [LARGE SCALE GENOMIC DNA]</scope>
    <source>
        <strain evidence="9">cv. Hale</strain>
    </source>
</reference>
<dbReference type="Proteomes" id="UP000008311">
    <property type="component" value="Unassembled WGS sequence"/>
</dbReference>
<dbReference type="FunCoup" id="B9SLC8">
    <property type="interactions" value="74"/>
</dbReference>
<evidence type="ECO:0000259" key="7">
    <source>
        <dbReference type="PROSITE" id="PS51473"/>
    </source>
</evidence>
<evidence type="ECO:0000256" key="1">
    <source>
        <dbReference type="ARBA" id="ARBA00004613"/>
    </source>
</evidence>
<dbReference type="EMBL" id="EQ974016">
    <property type="protein sequence ID" value="EEF35603.1"/>
    <property type="molecule type" value="Genomic_DNA"/>
</dbReference>
<comment type="similarity">
    <text evidence="5">Belongs to the cysteine-rich repeat secretory protein family.</text>
</comment>
<evidence type="ECO:0000313" key="8">
    <source>
        <dbReference type="EMBL" id="EEF35603.1"/>
    </source>
</evidence>
<feature type="chain" id="PRO_5002891927" evidence="6">
    <location>
        <begin position="21"/>
        <end position="260"/>
    </location>
</feature>
<sequence length="260" mass="28609">MAPVYFTILLLVSFLYTCDAADPLGNLCNGGASSSRAVSVNIDYLLSDLVSEASTSGYSATSFGNGRDKVYGLAQCRGDVSSRDCSDCLENAAKETRRRCPAKVDARIWYDFCLLRYNKENFIGKLDTSYAIVYFNVENVTDPRPEDFNRKLGALIDKIRSEAVVPKNQGLGKGETKLSPFTTLYALAQCTRDLAAIDCAQCVAIAVGNFPKYCSNRKGCRAIYTNCYVRYELYPFFFPFDSSNPSTSSVDTTNAVTVHA</sequence>
<name>B9SLC8_RICCO</name>
<dbReference type="KEGG" id="rcu:8262694"/>
<gene>
    <name evidence="8" type="ORF">RCOM_0626500</name>
</gene>
<dbReference type="PROSITE" id="PS51473">
    <property type="entry name" value="GNK2"/>
    <property type="match status" value="2"/>
</dbReference>
<feature type="signal peptide" evidence="6">
    <location>
        <begin position="1"/>
        <end position="20"/>
    </location>
</feature>
<evidence type="ECO:0000313" key="9">
    <source>
        <dbReference type="Proteomes" id="UP000008311"/>
    </source>
</evidence>
<dbReference type="eggNOG" id="ENOG502QT6G">
    <property type="taxonomic scope" value="Eukaryota"/>
</dbReference>
<dbReference type="InterPro" id="IPR038408">
    <property type="entry name" value="GNK2_sf"/>
</dbReference>
<dbReference type="Gene3D" id="3.30.430.20">
    <property type="entry name" value="Gnk2 domain, C-X8-C-X2-C motif"/>
    <property type="match status" value="2"/>
</dbReference>
<dbReference type="STRING" id="3988.B9SLC8"/>
<evidence type="ECO:0000256" key="6">
    <source>
        <dbReference type="SAM" id="SignalP"/>
    </source>
</evidence>
<feature type="domain" description="Gnk2-homologous" evidence="7">
    <location>
        <begin position="128"/>
        <end position="236"/>
    </location>
</feature>
<organism evidence="8 9">
    <name type="scientific">Ricinus communis</name>
    <name type="common">Castor bean</name>
    <dbReference type="NCBI Taxonomy" id="3988"/>
    <lineage>
        <taxon>Eukaryota</taxon>
        <taxon>Viridiplantae</taxon>
        <taxon>Streptophyta</taxon>
        <taxon>Embryophyta</taxon>
        <taxon>Tracheophyta</taxon>
        <taxon>Spermatophyta</taxon>
        <taxon>Magnoliopsida</taxon>
        <taxon>eudicotyledons</taxon>
        <taxon>Gunneridae</taxon>
        <taxon>Pentapetalae</taxon>
        <taxon>rosids</taxon>
        <taxon>fabids</taxon>
        <taxon>Malpighiales</taxon>
        <taxon>Euphorbiaceae</taxon>
        <taxon>Acalyphoideae</taxon>
        <taxon>Acalypheae</taxon>
        <taxon>Ricinus</taxon>
    </lineage>
</organism>
<keyword evidence="3 6" id="KW-0732">Signal</keyword>
<comment type="subcellular location">
    <subcellularLocation>
        <location evidence="1">Secreted</location>
    </subcellularLocation>
</comment>
<dbReference type="InParanoid" id="B9SLC8"/>
<dbReference type="PANTHER" id="PTHR32411:SF55">
    <property type="entry name" value="CYSTEINE-RICH REPEAT SECRETORY PROTEIN 55"/>
    <property type="match status" value="1"/>
</dbReference>
<feature type="domain" description="Gnk2-homologous" evidence="7">
    <location>
        <begin position="20"/>
        <end position="122"/>
    </location>
</feature>
<dbReference type="InterPro" id="IPR050581">
    <property type="entry name" value="CRR_secretory_protein"/>
</dbReference>
<dbReference type="InterPro" id="IPR002902">
    <property type="entry name" value="GNK2"/>
</dbReference>
<protein>
    <submittedName>
        <fullName evidence="8">DUF26 domain-containing protein 2, putative</fullName>
    </submittedName>
</protein>
<accession>B9SLC8</accession>
<dbReference type="OrthoDB" id="827220at2759"/>
<dbReference type="Pfam" id="PF01657">
    <property type="entry name" value="Stress-antifung"/>
    <property type="match status" value="2"/>
</dbReference>
<dbReference type="CDD" id="cd23509">
    <property type="entry name" value="Gnk2-like"/>
    <property type="match status" value="2"/>
</dbReference>
<evidence type="ECO:0000256" key="5">
    <source>
        <dbReference type="ARBA" id="ARBA00038515"/>
    </source>
</evidence>
<evidence type="ECO:0000256" key="2">
    <source>
        <dbReference type="ARBA" id="ARBA00022525"/>
    </source>
</evidence>
<evidence type="ECO:0000256" key="4">
    <source>
        <dbReference type="ARBA" id="ARBA00022737"/>
    </source>
</evidence>
<dbReference type="OMA" id="SANMEGM"/>
<evidence type="ECO:0000256" key="3">
    <source>
        <dbReference type="ARBA" id="ARBA00022729"/>
    </source>
</evidence>
<dbReference type="AlphaFoldDB" id="B9SLC8"/>
<proteinExistence type="inferred from homology"/>
<keyword evidence="2" id="KW-0964">Secreted</keyword>
<dbReference type="PANTHER" id="PTHR32411">
    <property type="entry name" value="CYSTEINE-RICH REPEAT SECRETORY PROTEIN 38-RELATED"/>
    <property type="match status" value="1"/>
</dbReference>
<dbReference type="GO" id="GO:0005576">
    <property type="term" value="C:extracellular region"/>
    <property type="evidence" value="ECO:0007669"/>
    <property type="project" value="UniProtKB-SubCell"/>
</dbReference>
<keyword evidence="9" id="KW-1185">Reference proteome</keyword>
<keyword evidence="4" id="KW-0677">Repeat</keyword>